<dbReference type="InterPro" id="IPR033453">
    <property type="entry name" value="Glyco_hydro_30_TIM-barrel"/>
</dbReference>
<feature type="region of interest" description="Disordered" evidence="4">
    <location>
        <begin position="282"/>
        <end position="318"/>
    </location>
</feature>
<evidence type="ECO:0000256" key="6">
    <source>
        <dbReference type="SAM" id="SignalP"/>
    </source>
</evidence>
<keyword evidence="5" id="KW-0472">Membrane</keyword>
<dbReference type="SUPFAM" id="SSF51445">
    <property type="entry name" value="(Trans)glycosidases"/>
    <property type="match status" value="1"/>
</dbReference>
<evidence type="ECO:0000313" key="9">
    <source>
        <dbReference type="Proteomes" id="UP001190700"/>
    </source>
</evidence>
<organism evidence="8 9">
    <name type="scientific">Cymbomonas tetramitiformis</name>
    <dbReference type="NCBI Taxonomy" id="36881"/>
    <lineage>
        <taxon>Eukaryota</taxon>
        <taxon>Viridiplantae</taxon>
        <taxon>Chlorophyta</taxon>
        <taxon>Pyramimonadophyceae</taxon>
        <taxon>Pyramimonadales</taxon>
        <taxon>Pyramimonadaceae</taxon>
        <taxon>Cymbomonas</taxon>
    </lineage>
</organism>
<dbReference type="PANTHER" id="PTHR11069:SF23">
    <property type="entry name" value="LYSOSOMAL ACID GLUCOSYLCERAMIDASE"/>
    <property type="match status" value="1"/>
</dbReference>
<feature type="transmembrane region" description="Helical" evidence="5">
    <location>
        <begin position="599"/>
        <end position="617"/>
    </location>
</feature>
<evidence type="ECO:0000259" key="7">
    <source>
        <dbReference type="Pfam" id="PF02055"/>
    </source>
</evidence>
<keyword evidence="2 6" id="KW-0732">Signal</keyword>
<keyword evidence="9" id="KW-1185">Reference proteome</keyword>
<feature type="chain" id="PRO_5041980443" description="Glycosyl hydrolase family 30 TIM-barrel domain-containing protein" evidence="6">
    <location>
        <begin position="26"/>
        <end position="660"/>
    </location>
</feature>
<keyword evidence="5" id="KW-0812">Transmembrane</keyword>
<comment type="similarity">
    <text evidence="1">Belongs to the glycosyl hydrolase 30 family.</text>
</comment>
<dbReference type="PANTHER" id="PTHR11069">
    <property type="entry name" value="GLUCOSYLCERAMIDASE"/>
    <property type="match status" value="1"/>
</dbReference>
<name>A0AAE0BQU8_9CHLO</name>
<accession>A0AAE0BQU8</accession>
<evidence type="ECO:0000256" key="5">
    <source>
        <dbReference type="SAM" id="Phobius"/>
    </source>
</evidence>
<feature type="domain" description="Glycosyl hydrolase family 30 TIM-barrel" evidence="7">
    <location>
        <begin position="98"/>
        <end position="247"/>
    </location>
</feature>
<dbReference type="InterPro" id="IPR001139">
    <property type="entry name" value="Glyco_hydro_30"/>
</dbReference>
<evidence type="ECO:0000313" key="8">
    <source>
        <dbReference type="EMBL" id="KAK3240483.1"/>
    </source>
</evidence>
<evidence type="ECO:0000256" key="3">
    <source>
        <dbReference type="ARBA" id="ARBA00022801"/>
    </source>
</evidence>
<dbReference type="AlphaFoldDB" id="A0AAE0BQU8"/>
<protein>
    <recommendedName>
        <fullName evidence="7">Glycosyl hydrolase family 30 TIM-barrel domain-containing protein</fullName>
    </recommendedName>
</protein>
<feature type="signal peptide" evidence="6">
    <location>
        <begin position="1"/>
        <end position="25"/>
    </location>
</feature>
<dbReference type="GO" id="GO:0016020">
    <property type="term" value="C:membrane"/>
    <property type="evidence" value="ECO:0007669"/>
    <property type="project" value="GOC"/>
</dbReference>
<dbReference type="Gene3D" id="2.60.40.1180">
    <property type="entry name" value="Golgi alpha-mannosidase II"/>
    <property type="match status" value="2"/>
</dbReference>
<evidence type="ECO:0000256" key="1">
    <source>
        <dbReference type="ARBA" id="ARBA00005382"/>
    </source>
</evidence>
<proteinExistence type="inferred from homology"/>
<evidence type="ECO:0000256" key="2">
    <source>
        <dbReference type="ARBA" id="ARBA00022729"/>
    </source>
</evidence>
<dbReference type="GO" id="GO:0006680">
    <property type="term" value="P:glucosylceramide catabolic process"/>
    <property type="evidence" value="ECO:0007669"/>
    <property type="project" value="TreeGrafter"/>
</dbReference>
<gene>
    <name evidence="8" type="ORF">CYMTET_49675</name>
</gene>
<dbReference type="Gene3D" id="3.20.20.80">
    <property type="entry name" value="Glycosidases"/>
    <property type="match status" value="2"/>
</dbReference>
<dbReference type="InterPro" id="IPR017853">
    <property type="entry name" value="GH"/>
</dbReference>
<dbReference type="GO" id="GO:0004348">
    <property type="term" value="F:glucosylceramidase activity"/>
    <property type="evidence" value="ECO:0007669"/>
    <property type="project" value="InterPro"/>
</dbReference>
<dbReference type="Proteomes" id="UP001190700">
    <property type="component" value="Unassembled WGS sequence"/>
</dbReference>
<reference evidence="8 9" key="1">
    <citation type="journal article" date="2015" name="Genome Biol. Evol.">
        <title>Comparative Genomics of a Bacterivorous Green Alga Reveals Evolutionary Causalities and Consequences of Phago-Mixotrophic Mode of Nutrition.</title>
        <authorList>
            <person name="Burns J.A."/>
            <person name="Paasch A."/>
            <person name="Narechania A."/>
            <person name="Kim E."/>
        </authorList>
    </citation>
    <scope>NUCLEOTIDE SEQUENCE [LARGE SCALE GENOMIC DNA]</scope>
    <source>
        <strain evidence="8 9">PLY_AMNH</strain>
    </source>
</reference>
<keyword evidence="3" id="KW-0378">Hydrolase</keyword>
<sequence>MQGANTWAVVVTVLIACLNLQHSLAEIEDIKWCTKTFETNSTYEKDPADVMWFYSDFESKLQMVKLANFSNTIHKGPAENDNAVLGVLSTQLGKEFYGVGASLPQSSAWLLLKLKKKECDRYWKMLHNWFGCNSYDHSACFNMLTVPISANSFTVGNVWTYDDVANDTFFNELKLFDHAKEQIWVLKDIVQVNPHVKLVAVPYTAPLDYKTLAEGHPWSSWYTGYLKEGMEEHYAKYLAIVLDRFVSMNVEEVTGKDSEGENIIEERPAMIKFFAVSLQSNPNDSGNEDKVQGQKSADSNSTKSNTTTTPKAPPIDMSTPRMFMTIEQQVKLAGFLRENMDKTQAKGVKILGFDDDWAAWKTAEALGEKDAVQNKRKVTGLRPAGDKDPAGVIDMYGFHCYKGGPSQMKDLAESIGDDYSFIITQCSGFGASNVARNLPWNVNNLYVGGTENGAQSIMHGVLVLDQDGGPAISDTTPTRPLQTMDEKFKSTVKNEENIGLTHWSKNLKPGARVVNSKMDGGWGCINGMAFLNSDGSFVVPVANWCTAAQELSIEFDEALHWDVTAPIGVHTFVFKSGAVPVMRSASSSENATLSNGNPLFLAIGVMLVMLPALAIVIRMYRNSVPMKEGWRSRQRYGLDDAKTAELLPINTEALSVAGSC</sequence>
<comment type="caution">
    <text evidence="8">The sequence shown here is derived from an EMBL/GenBank/DDBJ whole genome shotgun (WGS) entry which is preliminary data.</text>
</comment>
<keyword evidence="5" id="KW-1133">Transmembrane helix</keyword>
<feature type="compositionally biased region" description="Low complexity" evidence="4">
    <location>
        <begin position="295"/>
        <end position="310"/>
    </location>
</feature>
<dbReference type="Pfam" id="PF02055">
    <property type="entry name" value="Glyco_hydro_30"/>
    <property type="match status" value="1"/>
</dbReference>
<dbReference type="EMBL" id="LGRX02033631">
    <property type="protein sequence ID" value="KAK3240483.1"/>
    <property type="molecule type" value="Genomic_DNA"/>
</dbReference>
<evidence type="ECO:0000256" key="4">
    <source>
        <dbReference type="SAM" id="MobiDB-lite"/>
    </source>
</evidence>
<dbReference type="InterPro" id="IPR013780">
    <property type="entry name" value="Glyco_hydro_b"/>
</dbReference>